<sequence length="711" mass="78135">MELAEAGRLERAHVHAIYAQIAPSFDDARYGAWPRVRHFLQGQPPGSVIVDVGCGNGKYLALNGQAFTLGCDYCLPLVQASRAKGHEVMVSDNLRLPLRNGCADAVISIAVLHHFCTKSRRVRALREMSRTLRPGGRIMVYVWAMEQTRRRFNKQDIFIPWHPSAPRGVSTGDAHVKRPPPRQSSLTASSPRLLAGHAMGDGDGCRRSSEDLSNVKFYKSARRFSENDVGRRDAEESSYCENGGVDMRRYICNKIASSNSDFTWGGSSPTPHQSREPTKHVSLVNGSPDHGNQCRSSCCGSRGSSSSSVGDLGVKRSSGRDLRMGIRSDSCCIDDRSSSSRLYTALEKTFASLFFSRSLDEPLSRSANHHPGSSGSASRPSAEPTRHRSLEHNNCGFFQPSHLPSTHNSSKEGLDDLDQDPAFEQMRMTESSDEEDDVFLRLRGMDVSVGDRTGFLPARRALGSHEEASRFVEVLASTSRSKVCLPDLVEAPGRSCALAGRGMTQVTKKPLESHSAALRLSLKEGDSGSHVRNDCELFNGTARSCEWDRPESPDVTENREHLRNGTKEDFGNDDADGDCDGEGDGGGAEGGETPEEPRWLRYYHVFREGELAQMIERHVAGLRVVCTYYDHANWCVIAQKEGGDDTYVQPNTVPSAHSDARPNGAPNTHSNTRPSPSTPPDLHFSTHSNTHFTTHCHAHSHTYPNTHPNTA</sequence>
<dbReference type="GO" id="GO:0000049">
    <property type="term" value="F:tRNA binding"/>
    <property type="evidence" value="ECO:0007669"/>
    <property type="project" value="TreeGrafter"/>
</dbReference>
<dbReference type="Proteomes" id="UP001318040">
    <property type="component" value="Chromosome 16"/>
</dbReference>
<evidence type="ECO:0000313" key="6">
    <source>
        <dbReference type="RefSeq" id="XP_032811168.1"/>
    </source>
</evidence>
<feature type="domain" description="Methyltransferase type 11" evidence="4">
    <location>
        <begin position="50"/>
        <end position="139"/>
    </location>
</feature>
<dbReference type="GeneID" id="116942877"/>
<evidence type="ECO:0000313" key="7">
    <source>
        <dbReference type="RefSeq" id="XP_032811169.1"/>
    </source>
</evidence>
<dbReference type="GO" id="GO:0106335">
    <property type="term" value="F:tRNA (5-carboxymethyluridine(34)-5-O)-methyltransferase activity"/>
    <property type="evidence" value="ECO:0007669"/>
    <property type="project" value="TreeGrafter"/>
</dbReference>
<dbReference type="GO" id="GO:0002098">
    <property type="term" value="P:tRNA wobble uridine modification"/>
    <property type="evidence" value="ECO:0007669"/>
    <property type="project" value="TreeGrafter"/>
</dbReference>
<protein>
    <submittedName>
        <fullName evidence="6 7">Probable tRNA methyltransferase 9B</fullName>
    </submittedName>
</protein>
<dbReference type="CTD" id="57604"/>
<dbReference type="CDD" id="cd02440">
    <property type="entry name" value="AdoMet_MTases"/>
    <property type="match status" value="1"/>
</dbReference>
<feature type="region of interest" description="Disordered" evidence="3">
    <location>
        <begin position="644"/>
        <end position="689"/>
    </location>
</feature>
<dbReference type="GO" id="GO:0030488">
    <property type="term" value="P:tRNA methylation"/>
    <property type="evidence" value="ECO:0007669"/>
    <property type="project" value="TreeGrafter"/>
</dbReference>
<dbReference type="RefSeq" id="XP_032811177.1">
    <property type="nucleotide sequence ID" value="XM_032955286.1"/>
</dbReference>
<name>A0AAJ7T6Q2_PETMA</name>
<feature type="compositionally biased region" description="Acidic residues" evidence="3">
    <location>
        <begin position="571"/>
        <end position="583"/>
    </location>
</feature>
<evidence type="ECO:0000313" key="16">
    <source>
        <dbReference type="RefSeq" id="XP_032811179.1"/>
    </source>
</evidence>
<gene>
    <name evidence="6 7 8 9 10 11 12 13 14 15 16" type="primary">TRMT9B</name>
</gene>
<feature type="region of interest" description="Disordered" evidence="3">
    <location>
        <begin position="363"/>
        <end position="417"/>
    </location>
</feature>
<evidence type="ECO:0000313" key="14">
    <source>
        <dbReference type="RefSeq" id="XP_032811177.1"/>
    </source>
</evidence>
<feature type="region of interest" description="Disordered" evidence="3">
    <location>
        <begin position="546"/>
        <end position="595"/>
    </location>
</feature>
<evidence type="ECO:0000256" key="3">
    <source>
        <dbReference type="SAM" id="MobiDB-lite"/>
    </source>
</evidence>
<evidence type="ECO:0000313" key="10">
    <source>
        <dbReference type="RefSeq" id="XP_032811172.1"/>
    </source>
</evidence>
<organism evidence="5 11">
    <name type="scientific">Petromyzon marinus</name>
    <name type="common">Sea lamprey</name>
    <dbReference type="NCBI Taxonomy" id="7757"/>
    <lineage>
        <taxon>Eukaryota</taxon>
        <taxon>Metazoa</taxon>
        <taxon>Chordata</taxon>
        <taxon>Craniata</taxon>
        <taxon>Vertebrata</taxon>
        <taxon>Cyclostomata</taxon>
        <taxon>Hyperoartia</taxon>
        <taxon>Petromyzontiformes</taxon>
        <taxon>Petromyzontidae</taxon>
        <taxon>Petromyzon</taxon>
    </lineage>
</organism>
<dbReference type="SUPFAM" id="SSF53335">
    <property type="entry name" value="S-adenosyl-L-methionine-dependent methyltransferases"/>
    <property type="match status" value="1"/>
</dbReference>
<dbReference type="Gene3D" id="3.40.50.150">
    <property type="entry name" value="Vaccinia Virus protein VP39"/>
    <property type="match status" value="2"/>
</dbReference>
<dbReference type="PANTHER" id="PTHR13069">
    <property type="entry name" value="ALKYLATED DNA REPAIR PROTEIN ALKB HOMOLOG 8"/>
    <property type="match status" value="1"/>
</dbReference>
<feature type="compositionally biased region" description="Polar residues" evidence="3">
    <location>
        <begin position="262"/>
        <end position="272"/>
    </location>
</feature>
<evidence type="ECO:0000313" key="12">
    <source>
        <dbReference type="RefSeq" id="XP_032811174.1"/>
    </source>
</evidence>
<dbReference type="RefSeq" id="XP_032811168.1">
    <property type="nucleotide sequence ID" value="XM_032955277.1"/>
</dbReference>
<evidence type="ECO:0000259" key="4">
    <source>
        <dbReference type="Pfam" id="PF08241"/>
    </source>
</evidence>
<feature type="compositionally biased region" description="Basic and acidic residues" evidence="3">
    <location>
        <begin position="546"/>
        <end position="570"/>
    </location>
</feature>
<dbReference type="RefSeq" id="XP_032811175.1">
    <property type="nucleotide sequence ID" value="XM_032955284.1"/>
</dbReference>
<evidence type="ECO:0000313" key="13">
    <source>
        <dbReference type="RefSeq" id="XP_032811175.1"/>
    </source>
</evidence>
<dbReference type="PANTHER" id="PTHR13069:SF37">
    <property type="entry name" value="FIRE DANCER"/>
    <property type="match status" value="1"/>
</dbReference>
<dbReference type="RefSeq" id="XP_032811172.1">
    <property type="nucleotide sequence ID" value="XM_032955281.1"/>
</dbReference>
<dbReference type="RefSeq" id="XP_032811179.1">
    <property type="nucleotide sequence ID" value="XM_032955288.1"/>
</dbReference>
<keyword evidence="5" id="KW-1185">Reference proteome</keyword>
<dbReference type="Pfam" id="PF08241">
    <property type="entry name" value="Methyltransf_11"/>
    <property type="match status" value="1"/>
</dbReference>
<feature type="compositionally biased region" description="Polar residues" evidence="3">
    <location>
        <begin position="665"/>
        <end position="675"/>
    </location>
</feature>
<dbReference type="RefSeq" id="XP_032811171.1">
    <property type="nucleotide sequence ID" value="XM_032955280.1"/>
</dbReference>
<dbReference type="RefSeq" id="XP_032811169.1">
    <property type="nucleotide sequence ID" value="XM_032955278.1"/>
</dbReference>
<evidence type="ECO:0000313" key="9">
    <source>
        <dbReference type="RefSeq" id="XP_032811171.1"/>
    </source>
</evidence>
<keyword evidence="1 6" id="KW-0489">Methyltransferase</keyword>
<evidence type="ECO:0000256" key="2">
    <source>
        <dbReference type="ARBA" id="ARBA00022679"/>
    </source>
</evidence>
<dbReference type="InterPro" id="IPR029063">
    <property type="entry name" value="SAM-dependent_MTases_sf"/>
</dbReference>
<feature type="compositionally biased region" description="Low complexity" evidence="3">
    <location>
        <begin position="369"/>
        <end position="382"/>
    </location>
</feature>
<evidence type="ECO:0000313" key="11">
    <source>
        <dbReference type="RefSeq" id="XP_032811173.1"/>
    </source>
</evidence>
<accession>A0AAJ7T6Q2</accession>
<proteinExistence type="predicted"/>
<dbReference type="InterPro" id="IPR013216">
    <property type="entry name" value="Methyltransf_11"/>
</dbReference>
<reference evidence="6 7" key="1">
    <citation type="submission" date="2025-04" db="UniProtKB">
        <authorList>
            <consortium name="RefSeq"/>
        </authorList>
    </citation>
    <scope>IDENTIFICATION</scope>
    <source>
        <tissue evidence="6 7">Sperm</tissue>
    </source>
</reference>
<evidence type="ECO:0000256" key="1">
    <source>
        <dbReference type="ARBA" id="ARBA00022603"/>
    </source>
</evidence>
<evidence type="ECO:0000313" key="8">
    <source>
        <dbReference type="RefSeq" id="XP_032811170.1"/>
    </source>
</evidence>
<keyword evidence="2" id="KW-0808">Transferase</keyword>
<dbReference type="KEGG" id="pmrn:116942877"/>
<evidence type="ECO:0000313" key="5">
    <source>
        <dbReference type="Proteomes" id="UP001318040"/>
    </source>
</evidence>
<dbReference type="RefSeq" id="XP_032811170.1">
    <property type="nucleotide sequence ID" value="XM_032955279.1"/>
</dbReference>
<dbReference type="RefSeq" id="XP_032811173.1">
    <property type="nucleotide sequence ID" value="XM_032955282.1"/>
</dbReference>
<evidence type="ECO:0000313" key="15">
    <source>
        <dbReference type="RefSeq" id="XP_032811178.1"/>
    </source>
</evidence>
<dbReference type="InterPro" id="IPR051422">
    <property type="entry name" value="AlkB_tRNA_MeTrf/Diox"/>
</dbReference>
<feature type="region of interest" description="Disordered" evidence="3">
    <location>
        <begin position="262"/>
        <end position="318"/>
    </location>
</feature>
<dbReference type="FunFam" id="3.40.50.150:FF:000195">
    <property type="entry name" value="Methyltransferase domain containing protein"/>
    <property type="match status" value="1"/>
</dbReference>
<dbReference type="RefSeq" id="XP_032811174.1">
    <property type="nucleotide sequence ID" value="XM_032955283.1"/>
</dbReference>
<dbReference type="RefSeq" id="XP_032811178.1">
    <property type="nucleotide sequence ID" value="XM_032955287.1"/>
</dbReference>
<feature type="compositionally biased region" description="Low complexity" evidence="3">
    <location>
        <begin position="294"/>
        <end position="308"/>
    </location>
</feature>
<dbReference type="GO" id="GO:0005634">
    <property type="term" value="C:nucleus"/>
    <property type="evidence" value="ECO:0007669"/>
    <property type="project" value="TreeGrafter"/>
</dbReference>
<dbReference type="GO" id="GO:0008757">
    <property type="term" value="F:S-adenosylmethionine-dependent methyltransferase activity"/>
    <property type="evidence" value="ECO:0007669"/>
    <property type="project" value="InterPro"/>
</dbReference>
<dbReference type="AlphaFoldDB" id="A0AAJ7T6Q2"/>
<dbReference type="GO" id="GO:0005737">
    <property type="term" value="C:cytoplasm"/>
    <property type="evidence" value="ECO:0007669"/>
    <property type="project" value="TreeGrafter"/>
</dbReference>
<feature type="region of interest" description="Disordered" evidence="3">
    <location>
        <begin position="168"/>
        <end position="209"/>
    </location>
</feature>